<dbReference type="InterPro" id="IPR051536">
    <property type="entry name" value="UDG_Type-4/5"/>
</dbReference>
<dbReference type="RefSeq" id="WP_100024044.1">
    <property type="nucleotide sequence ID" value="NZ_CP024699.1"/>
</dbReference>
<keyword evidence="1" id="KW-0004">4Fe-4S</keyword>
<evidence type="ECO:0000256" key="6">
    <source>
        <dbReference type="ARBA" id="ARBA00023014"/>
    </source>
</evidence>
<dbReference type="GO" id="GO:0046872">
    <property type="term" value="F:metal ion binding"/>
    <property type="evidence" value="ECO:0007669"/>
    <property type="project" value="UniProtKB-KW"/>
</dbReference>
<evidence type="ECO:0000256" key="2">
    <source>
        <dbReference type="ARBA" id="ARBA00022723"/>
    </source>
</evidence>
<dbReference type="PANTHER" id="PTHR33693:SF1">
    <property type="entry name" value="TYPE-4 URACIL-DNA GLYCOSYLASE"/>
    <property type="match status" value="1"/>
</dbReference>
<feature type="domain" description="Uracil-DNA glycosylase-like" evidence="8">
    <location>
        <begin position="33"/>
        <end position="146"/>
    </location>
</feature>
<dbReference type="GO" id="GO:0051539">
    <property type="term" value="F:4 iron, 4 sulfur cluster binding"/>
    <property type="evidence" value="ECO:0007669"/>
    <property type="project" value="UniProtKB-KW"/>
</dbReference>
<dbReference type="Proteomes" id="UP000230056">
    <property type="component" value="Chromosome"/>
</dbReference>
<evidence type="ECO:0000313" key="9">
    <source>
        <dbReference type="EMBL" id="ATV58277.1"/>
    </source>
</evidence>
<evidence type="ECO:0000256" key="4">
    <source>
        <dbReference type="ARBA" id="ARBA00022801"/>
    </source>
</evidence>
<dbReference type="GO" id="GO:0097506">
    <property type="term" value="F:deaminated base DNA N-glycosylase activity"/>
    <property type="evidence" value="ECO:0007669"/>
    <property type="project" value="UniProtKB-ARBA"/>
</dbReference>
<dbReference type="InterPro" id="IPR036895">
    <property type="entry name" value="Uracil-DNA_glycosylase-like_sf"/>
</dbReference>
<dbReference type="EMBL" id="CP024699">
    <property type="protein sequence ID" value="ATV58277.1"/>
    <property type="molecule type" value="Genomic_DNA"/>
</dbReference>
<organism evidence="9 10">
    <name type="scientific">Fusobacterium pseudoperiodonticum</name>
    <dbReference type="NCBI Taxonomy" id="2663009"/>
    <lineage>
        <taxon>Bacteria</taxon>
        <taxon>Fusobacteriati</taxon>
        <taxon>Fusobacteriota</taxon>
        <taxon>Fusobacteriia</taxon>
        <taxon>Fusobacteriales</taxon>
        <taxon>Fusobacteriaceae</taxon>
        <taxon>Fusobacterium</taxon>
    </lineage>
</organism>
<protein>
    <submittedName>
        <fullName evidence="9">Uracil-DNA glycosylase</fullName>
    </submittedName>
</protein>
<sequence length="195" mass="22681">MEEISELWEELKFELGSVGIETLPKDKQEVYIGMGNRNADVLFIGNDPKLYFAEDYKVETHSSGEFLIRLFDLAGIVPEAYYITTLTKREVKIKNFDEEEKKILLDLLNMQIALISPKIIVFLGKEVAQMIENREVNLEKERGKFKKWKGDIDCYLTYDVETVIKARNESGKKAAVATNFWLDIKNIKERLDYNE</sequence>
<keyword evidence="3" id="KW-0227">DNA damage</keyword>
<evidence type="ECO:0000256" key="3">
    <source>
        <dbReference type="ARBA" id="ARBA00022763"/>
    </source>
</evidence>
<dbReference type="Gene3D" id="3.40.470.10">
    <property type="entry name" value="Uracil-DNA glycosylase-like domain"/>
    <property type="match status" value="1"/>
</dbReference>
<keyword evidence="2" id="KW-0479">Metal-binding</keyword>
<proteinExistence type="predicted"/>
<evidence type="ECO:0000256" key="5">
    <source>
        <dbReference type="ARBA" id="ARBA00023004"/>
    </source>
</evidence>
<dbReference type="PANTHER" id="PTHR33693">
    <property type="entry name" value="TYPE-5 URACIL-DNA GLYCOSYLASE"/>
    <property type="match status" value="1"/>
</dbReference>
<keyword evidence="4" id="KW-0378">Hydrolase</keyword>
<evidence type="ECO:0000256" key="7">
    <source>
        <dbReference type="ARBA" id="ARBA00023204"/>
    </source>
</evidence>
<dbReference type="SUPFAM" id="SSF52141">
    <property type="entry name" value="Uracil-DNA glycosylase-like"/>
    <property type="match status" value="1"/>
</dbReference>
<evidence type="ECO:0000259" key="8">
    <source>
        <dbReference type="Pfam" id="PF03167"/>
    </source>
</evidence>
<accession>A0A2D3NSA2</accession>
<keyword evidence="6" id="KW-0411">Iron-sulfur</keyword>
<reference evidence="9 10" key="1">
    <citation type="submission" date="2017-11" db="EMBL/GenBank/DDBJ databases">
        <title>Genome sequencing of Fusobacterium periodonticum KCOM 1261.</title>
        <authorList>
            <person name="Kook J.-K."/>
            <person name="Park S.-N."/>
            <person name="Lim Y.K."/>
        </authorList>
    </citation>
    <scope>NUCLEOTIDE SEQUENCE [LARGE SCALE GENOMIC DNA]</scope>
    <source>
        <strain evidence="9 10">KCOM 1261</strain>
    </source>
</reference>
<gene>
    <name evidence="9" type="ORF">CTM72_00075</name>
</gene>
<name>A0A2D3NSA2_9FUSO</name>
<evidence type="ECO:0000313" key="10">
    <source>
        <dbReference type="Proteomes" id="UP000230056"/>
    </source>
</evidence>
<evidence type="ECO:0000256" key="1">
    <source>
        <dbReference type="ARBA" id="ARBA00022485"/>
    </source>
</evidence>
<dbReference type="Pfam" id="PF03167">
    <property type="entry name" value="UDG"/>
    <property type="match status" value="1"/>
</dbReference>
<dbReference type="GO" id="GO:0006281">
    <property type="term" value="P:DNA repair"/>
    <property type="evidence" value="ECO:0007669"/>
    <property type="project" value="UniProtKB-KW"/>
</dbReference>
<dbReference type="InterPro" id="IPR005122">
    <property type="entry name" value="Uracil-DNA_glycosylase-like"/>
</dbReference>
<dbReference type="AlphaFoldDB" id="A0A2D3NSA2"/>
<keyword evidence="5" id="KW-0408">Iron</keyword>
<keyword evidence="7" id="KW-0234">DNA repair</keyword>